<feature type="transmembrane region" description="Helical" evidence="2">
    <location>
        <begin position="6"/>
        <end position="31"/>
    </location>
</feature>
<comment type="caution">
    <text evidence="3">The sequence shown here is derived from an EMBL/GenBank/DDBJ whole genome shotgun (WGS) entry which is preliminary data.</text>
</comment>
<dbReference type="PANTHER" id="PTHR33219:SF14">
    <property type="entry name" value="PROTEIN COFACTOR ASSEMBLY OF COMPLEX C SUBUNIT B CCB3, CHLOROPLASTIC-RELATED"/>
    <property type="match status" value="1"/>
</dbReference>
<feature type="transmembrane region" description="Helical" evidence="2">
    <location>
        <begin position="67"/>
        <end position="88"/>
    </location>
</feature>
<dbReference type="EMBL" id="JWSY01000003">
    <property type="protein sequence ID" value="KIC60832.1"/>
    <property type="molecule type" value="Genomic_DNA"/>
</dbReference>
<keyword evidence="2" id="KW-0472">Membrane</keyword>
<dbReference type="InterPro" id="IPR003425">
    <property type="entry name" value="CCB3/YggT"/>
</dbReference>
<organism evidence="3 4">
    <name type="scientific">Brevundimonas nasdae</name>
    <dbReference type="NCBI Taxonomy" id="172043"/>
    <lineage>
        <taxon>Bacteria</taxon>
        <taxon>Pseudomonadati</taxon>
        <taxon>Pseudomonadota</taxon>
        <taxon>Alphaproteobacteria</taxon>
        <taxon>Caulobacterales</taxon>
        <taxon>Caulobacteraceae</taxon>
        <taxon>Brevundimonas</taxon>
    </lineage>
</organism>
<proteinExistence type="inferred from homology"/>
<reference evidence="3 4" key="1">
    <citation type="submission" date="2014-12" db="EMBL/GenBank/DDBJ databases">
        <title>Genome sequencing of Brevundimonas nasdae TPW30.</title>
        <authorList>
            <person name="Tan P.W."/>
            <person name="Chan K.-G."/>
        </authorList>
    </citation>
    <scope>NUCLEOTIDE SEQUENCE [LARGE SCALE GENOMIC DNA]</scope>
    <source>
        <strain evidence="3 4">TPW30</strain>
    </source>
</reference>
<evidence type="ECO:0000256" key="1">
    <source>
        <dbReference type="ARBA" id="ARBA00010894"/>
    </source>
</evidence>
<sequence>MGYALVWLINTIISLMIWFIIAQAILSWLVAFDVVNYRNRFVYSVGTFLDRVTAPLLEPFRRIIPNLGGIDISPIVVILLLQFISVLFNRTAAPALIQLLG</sequence>
<dbReference type="RefSeq" id="WP_017504977.1">
    <property type="nucleotide sequence ID" value="NZ_JBBCLU010000004.1"/>
</dbReference>
<dbReference type="PANTHER" id="PTHR33219">
    <property type="entry name" value="YLMG HOMOLOG PROTEIN 2, CHLOROPLASTIC"/>
    <property type="match status" value="1"/>
</dbReference>
<name>A0A0B4CWT3_9CAUL</name>
<dbReference type="AlphaFoldDB" id="A0A0B4CWT3"/>
<dbReference type="GeneID" id="34013794"/>
<evidence type="ECO:0000313" key="3">
    <source>
        <dbReference type="EMBL" id="KIC60832.1"/>
    </source>
</evidence>
<gene>
    <name evidence="3" type="ORF">RM53_01745</name>
</gene>
<dbReference type="Pfam" id="PF02325">
    <property type="entry name" value="CCB3_YggT"/>
    <property type="match status" value="1"/>
</dbReference>
<comment type="similarity">
    <text evidence="1">Belongs to the YggT family.</text>
</comment>
<keyword evidence="2" id="KW-0812">Transmembrane</keyword>
<accession>A0A0B4CWT3</accession>
<protein>
    <recommendedName>
        <fullName evidence="5">YggT family protein</fullName>
    </recommendedName>
</protein>
<dbReference type="STRING" id="172043.RM53_01745"/>
<evidence type="ECO:0000256" key="2">
    <source>
        <dbReference type="SAM" id="Phobius"/>
    </source>
</evidence>
<evidence type="ECO:0008006" key="5">
    <source>
        <dbReference type="Google" id="ProtNLM"/>
    </source>
</evidence>
<dbReference type="GO" id="GO:0016020">
    <property type="term" value="C:membrane"/>
    <property type="evidence" value="ECO:0007669"/>
    <property type="project" value="InterPro"/>
</dbReference>
<dbReference type="Proteomes" id="UP000031166">
    <property type="component" value="Unassembled WGS sequence"/>
</dbReference>
<keyword evidence="2" id="KW-1133">Transmembrane helix</keyword>
<evidence type="ECO:0000313" key="4">
    <source>
        <dbReference type="Proteomes" id="UP000031166"/>
    </source>
</evidence>